<evidence type="ECO:0000313" key="3">
    <source>
        <dbReference type="EMBL" id="GAA4304354.1"/>
    </source>
</evidence>
<feature type="compositionally biased region" description="Low complexity" evidence="1">
    <location>
        <begin position="123"/>
        <end position="143"/>
    </location>
</feature>
<keyword evidence="2" id="KW-1133">Transmembrane helix</keyword>
<protein>
    <submittedName>
        <fullName evidence="3">Uncharacterized protein</fullName>
    </submittedName>
</protein>
<evidence type="ECO:0000256" key="2">
    <source>
        <dbReference type="SAM" id="Phobius"/>
    </source>
</evidence>
<dbReference type="Proteomes" id="UP001501115">
    <property type="component" value="Unassembled WGS sequence"/>
</dbReference>
<comment type="caution">
    <text evidence="3">The sequence shown here is derived from an EMBL/GenBank/DDBJ whole genome shotgun (WGS) entry which is preliminary data.</text>
</comment>
<dbReference type="RefSeq" id="WP_345661161.1">
    <property type="nucleotide sequence ID" value="NZ_BAABET010000003.1"/>
</dbReference>
<name>A0ABP8FI54_9ACTN</name>
<keyword evidence="4" id="KW-1185">Reference proteome</keyword>
<organism evidence="3 4">
    <name type="scientific">Streptomyces venetus</name>
    <dbReference type="NCBI Taxonomy" id="1701086"/>
    <lineage>
        <taxon>Bacteria</taxon>
        <taxon>Bacillati</taxon>
        <taxon>Actinomycetota</taxon>
        <taxon>Actinomycetes</taxon>
        <taxon>Kitasatosporales</taxon>
        <taxon>Streptomycetaceae</taxon>
        <taxon>Streptomyces</taxon>
    </lineage>
</organism>
<accession>A0ABP8FI54</accession>
<sequence length="154" mass="16332">MRITLEVTGPDGTASAGGGGELREWLRGDPELRHRVGRSHVEPPPPGAMGALDDIIPLLLEPGGLTVTLAAAVVAWLQTRRGSQTVTITKPDGTQVVVTSEGVRGLTPETSGDLAQRVAEALQAPSQEPQQPQQSQQQRQQPQHSDRPDQAESA</sequence>
<proteinExistence type="predicted"/>
<reference evidence="4" key="1">
    <citation type="journal article" date="2019" name="Int. J. Syst. Evol. Microbiol.">
        <title>The Global Catalogue of Microorganisms (GCM) 10K type strain sequencing project: providing services to taxonomists for standard genome sequencing and annotation.</title>
        <authorList>
            <consortium name="The Broad Institute Genomics Platform"/>
            <consortium name="The Broad Institute Genome Sequencing Center for Infectious Disease"/>
            <person name="Wu L."/>
            <person name="Ma J."/>
        </authorList>
    </citation>
    <scope>NUCLEOTIDE SEQUENCE [LARGE SCALE GENOMIC DNA]</scope>
    <source>
        <strain evidence="4">JCM 31290</strain>
    </source>
</reference>
<feature type="region of interest" description="Disordered" evidence="1">
    <location>
        <begin position="1"/>
        <end position="21"/>
    </location>
</feature>
<keyword evidence="2" id="KW-0812">Transmembrane</keyword>
<feature type="transmembrane region" description="Helical" evidence="2">
    <location>
        <begin position="55"/>
        <end position="77"/>
    </location>
</feature>
<feature type="compositionally biased region" description="Basic and acidic residues" evidence="1">
    <location>
        <begin position="144"/>
        <end position="154"/>
    </location>
</feature>
<dbReference type="Pfam" id="PF19953">
    <property type="entry name" value="EACC1"/>
    <property type="match status" value="1"/>
</dbReference>
<dbReference type="InterPro" id="IPR045428">
    <property type="entry name" value="EACC1"/>
</dbReference>
<feature type="region of interest" description="Disordered" evidence="1">
    <location>
        <begin position="119"/>
        <end position="154"/>
    </location>
</feature>
<gene>
    <name evidence="3" type="ORF">GCM10023086_21460</name>
</gene>
<evidence type="ECO:0000256" key="1">
    <source>
        <dbReference type="SAM" id="MobiDB-lite"/>
    </source>
</evidence>
<evidence type="ECO:0000313" key="4">
    <source>
        <dbReference type="Proteomes" id="UP001501115"/>
    </source>
</evidence>
<keyword evidence="2" id="KW-0472">Membrane</keyword>
<dbReference type="EMBL" id="BAABET010000003">
    <property type="protein sequence ID" value="GAA4304354.1"/>
    <property type="molecule type" value="Genomic_DNA"/>
</dbReference>